<dbReference type="Pfam" id="PF18935">
    <property type="entry name" value="DUF5683"/>
    <property type="match status" value="1"/>
</dbReference>
<feature type="domain" description="DUF5683" evidence="2">
    <location>
        <begin position="62"/>
        <end position="228"/>
    </location>
</feature>
<accession>W2C748</accession>
<dbReference type="AlphaFoldDB" id="W2C748"/>
<proteinExistence type="predicted"/>
<evidence type="ECO:0000313" key="3">
    <source>
        <dbReference type="EMBL" id="ETK02868.1"/>
    </source>
</evidence>
<evidence type="ECO:0000259" key="2">
    <source>
        <dbReference type="Pfam" id="PF18935"/>
    </source>
</evidence>
<name>W2C748_9BACT</name>
<organism evidence="3 4">
    <name type="scientific">Tannerella sp. oral taxon BU063 isolate Cell 2</name>
    <dbReference type="NCBI Taxonomy" id="1411148"/>
    <lineage>
        <taxon>Bacteria</taxon>
        <taxon>Pseudomonadati</taxon>
        <taxon>Bacteroidota</taxon>
        <taxon>Bacteroidia</taxon>
        <taxon>Bacteroidales</taxon>
        <taxon>Tannerellaceae</taxon>
        <taxon>Tannerella</taxon>
    </lineage>
</organism>
<keyword evidence="1" id="KW-1133">Transmembrane helix</keyword>
<sequence length="228" mass="25865">MVRAQQPDTLGTTLPDPADTLLRVDGLLVDSLTARELWHRADSATAPIGRTASSPLPAPFHPNPTRAVIYSAVFPGLGQIYNRKYWKLPIVYGGFMGFIYAITWNNKNYRDYSEAYLHIMTDDVNSPSTWHQSWQNFVPRNRDPKDYISNANFRSNLKSGKDYYRRYRDLSVILTVAWYFLCMADAYVDAQLFDFDISPDLSLHLTPTVTPLTNPSSAAFGLACSIHF</sequence>
<evidence type="ECO:0000256" key="1">
    <source>
        <dbReference type="SAM" id="Phobius"/>
    </source>
</evidence>
<reference evidence="3 4" key="1">
    <citation type="submission" date="2013-11" db="EMBL/GenBank/DDBJ databases">
        <title>Single cell genomics of uncultured Tannerella BU063 (oral taxon 286).</title>
        <authorList>
            <person name="Beall C.J."/>
            <person name="Campbell A.G."/>
            <person name="Griffen A.L."/>
            <person name="Podar M."/>
            <person name="Leys E.J."/>
        </authorList>
    </citation>
    <scope>NUCLEOTIDE SEQUENCE [LARGE SCALE GENOMIC DNA]</scope>
    <source>
        <strain evidence="3">Cell 2</strain>
    </source>
</reference>
<dbReference type="InterPro" id="IPR043738">
    <property type="entry name" value="DUF5683"/>
</dbReference>
<feature type="transmembrane region" description="Helical" evidence="1">
    <location>
        <begin position="85"/>
        <end position="103"/>
    </location>
</feature>
<keyword evidence="1" id="KW-0812">Transmembrane</keyword>
<dbReference type="Proteomes" id="UP000018837">
    <property type="component" value="Unassembled WGS sequence"/>
</dbReference>
<keyword evidence="1" id="KW-0472">Membrane</keyword>
<dbReference type="EMBL" id="AYUF01000294">
    <property type="protein sequence ID" value="ETK02868.1"/>
    <property type="molecule type" value="Genomic_DNA"/>
</dbReference>
<evidence type="ECO:0000313" key="4">
    <source>
        <dbReference type="Proteomes" id="UP000018837"/>
    </source>
</evidence>
<dbReference type="PATRIC" id="fig|1411148.3.peg.162"/>
<protein>
    <recommendedName>
        <fullName evidence="2">DUF5683 domain-containing protein</fullName>
    </recommendedName>
</protein>
<feature type="transmembrane region" description="Helical" evidence="1">
    <location>
        <begin position="170"/>
        <end position="188"/>
    </location>
</feature>
<comment type="caution">
    <text evidence="3">The sequence shown here is derived from an EMBL/GenBank/DDBJ whole genome shotgun (WGS) entry which is preliminary data.</text>
</comment>
<gene>
    <name evidence="3" type="ORF">N425_01895</name>
</gene>